<gene>
    <name evidence="1" type="ORF">GT728_15490</name>
</gene>
<dbReference type="AlphaFoldDB" id="A0A6L8T4V3"/>
<protein>
    <recommendedName>
        <fullName evidence="3">Transposase</fullName>
    </recommendedName>
</protein>
<dbReference type="RefSeq" id="WP_161234075.1">
    <property type="nucleotide sequence ID" value="NZ_WWVJ01000044.1"/>
</dbReference>
<accession>A0A6L8T4V3</accession>
<evidence type="ECO:0000313" key="2">
    <source>
        <dbReference type="Proteomes" id="UP000477285"/>
    </source>
</evidence>
<organism evidence="1 2">
    <name type="scientific">Blautia wexlerae</name>
    <dbReference type="NCBI Taxonomy" id="418240"/>
    <lineage>
        <taxon>Bacteria</taxon>
        <taxon>Bacillati</taxon>
        <taxon>Bacillota</taxon>
        <taxon>Clostridia</taxon>
        <taxon>Lachnospirales</taxon>
        <taxon>Lachnospiraceae</taxon>
        <taxon>Blautia</taxon>
    </lineage>
</organism>
<dbReference type="Proteomes" id="UP000477285">
    <property type="component" value="Unassembled WGS sequence"/>
</dbReference>
<evidence type="ECO:0000313" key="1">
    <source>
        <dbReference type="EMBL" id="MZL34560.1"/>
    </source>
</evidence>
<name>A0A6L8T4V3_9FIRM</name>
<proteinExistence type="predicted"/>
<evidence type="ECO:0008006" key="3">
    <source>
        <dbReference type="Google" id="ProtNLM"/>
    </source>
</evidence>
<reference evidence="1 2" key="1">
    <citation type="journal article" date="2019" name="Nat. Med.">
        <title>A library of human gut bacterial isolates paired with longitudinal multiomics data enables mechanistic microbiome research.</title>
        <authorList>
            <person name="Poyet M."/>
            <person name="Groussin M."/>
            <person name="Gibbons S.M."/>
            <person name="Avila-Pacheco J."/>
            <person name="Jiang X."/>
            <person name="Kearney S.M."/>
            <person name="Perrotta A.R."/>
            <person name="Berdy B."/>
            <person name="Zhao S."/>
            <person name="Lieberman T.D."/>
            <person name="Swanson P.K."/>
            <person name="Smith M."/>
            <person name="Roesemann S."/>
            <person name="Alexander J.E."/>
            <person name="Rich S.A."/>
            <person name="Livny J."/>
            <person name="Vlamakis H."/>
            <person name="Clish C."/>
            <person name="Bullock K."/>
            <person name="Deik A."/>
            <person name="Scott J."/>
            <person name="Pierce K.A."/>
            <person name="Xavier R.J."/>
            <person name="Alm E.J."/>
        </authorList>
    </citation>
    <scope>NUCLEOTIDE SEQUENCE [LARGE SCALE GENOMIC DNA]</scope>
    <source>
        <strain evidence="1 2">BIOML-A1</strain>
    </source>
</reference>
<comment type="caution">
    <text evidence="1">The sequence shown here is derived from an EMBL/GenBank/DDBJ whole genome shotgun (WGS) entry which is preliminary data.</text>
</comment>
<dbReference type="EMBL" id="WWVQ01000044">
    <property type="protein sequence ID" value="MZL34560.1"/>
    <property type="molecule type" value="Genomic_DNA"/>
</dbReference>
<sequence length="571" mass="66840">MQEKIPDLKQFRKESNRHVLVLEAQVSEQDKYKLIHLSNNVLRTAGNDLTGVMKKNYDQLVRTKRYRHLQSLYGKAKKAGRDKEMKAVGAEMKQMQEEYHVTWEFCRQSMIKINKQYHLNSIFALTQAEDVWKGVEACLYREGKTLHFRKYGDYPEIRAKQAVRGIIVRLDGGSLSFRIGDITLFPIINKPGHTKTRRGHDTGVKEVHDLFAEEEIAAVCHYLENPETADRAALELFRKKGELMDTYRPCYASLCFKEIRGRVRVFIHLTIEGLPKPKRRKDGSRRHQLGRGVVGCDIGPQTIACTSKKEVILKNLAERGMSIKKREQKEAAIQRKMARSRRAMNPENYREDGTIRKGKKTWKKSRRYRKLQKQYRNLSRIAAENRHFAINEDANHIRELGNVFVTEPGNAKKMQKRAKKTERQEELSEVKQKDGTVKMIHKYKRKKRHGRSIQNRCPGYFQAQVKAKFERSGGVYIEVPFDYRASQYDHTCGSYIKKLLSQRMYCLSDGTRVQRDWYSSFLLFCIGHSLDKISRYKCKTYFEAMYRMYLALEQYIIENHIRVMNSGIKAA</sequence>